<evidence type="ECO:0000313" key="9">
    <source>
        <dbReference type="Proteomes" id="UP000595140"/>
    </source>
</evidence>
<dbReference type="InterPro" id="IPR001356">
    <property type="entry name" value="HD"/>
</dbReference>
<feature type="region of interest" description="Disordered" evidence="6">
    <location>
        <begin position="209"/>
        <end position="229"/>
    </location>
</feature>
<feature type="DNA-binding region" description="Homeobox" evidence="5">
    <location>
        <begin position="3"/>
        <end position="28"/>
    </location>
</feature>
<reference evidence="8 9" key="1">
    <citation type="submission" date="2018-04" db="EMBL/GenBank/DDBJ databases">
        <authorList>
            <person name="Vogel A."/>
        </authorList>
    </citation>
    <scope>NUCLEOTIDE SEQUENCE [LARGE SCALE GENOMIC DNA]</scope>
</reference>
<feature type="compositionally biased region" description="Low complexity" evidence="6">
    <location>
        <begin position="42"/>
        <end position="58"/>
    </location>
</feature>
<dbReference type="Gene3D" id="1.10.10.60">
    <property type="entry name" value="Homeodomain-like"/>
    <property type="match status" value="1"/>
</dbReference>
<organism evidence="8 9">
    <name type="scientific">Cuscuta campestris</name>
    <dbReference type="NCBI Taxonomy" id="132261"/>
    <lineage>
        <taxon>Eukaryota</taxon>
        <taxon>Viridiplantae</taxon>
        <taxon>Streptophyta</taxon>
        <taxon>Embryophyta</taxon>
        <taxon>Tracheophyta</taxon>
        <taxon>Spermatophyta</taxon>
        <taxon>Magnoliopsida</taxon>
        <taxon>eudicotyledons</taxon>
        <taxon>Gunneridae</taxon>
        <taxon>Pentapetalae</taxon>
        <taxon>asterids</taxon>
        <taxon>lamiids</taxon>
        <taxon>Solanales</taxon>
        <taxon>Convolvulaceae</taxon>
        <taxon>Cuscuteae</taxon>
        <taxon>Cuscuta</taxon>
        <taxon>Cuscuta subgen. Grammica</taxon>
        <taxon>Cuscuta sect. Cleistogrammica</taxon>
    </lineage>
</organism>
<evidence type="ECO:0000256" key="4">
    <source>
        <dbReference type="ARBA" id="ARBA00023242"/>
    </source>
</evidence>
<keyword evidence="2 5" id="KW-0238">DNA-binding</keyword>
<evidence type="ECO:0000256" key="5">
    <source>
        <dbReference type="PROSITE-ProRule" id="PRU00108"/>
    </source>
</evidence>
<keyword evidence="4 5" id="KW-0539">Nucleus</keyword>
<feature type="compositionally biased region" description="Polar residues" evidence="6">
    <location>
        <begin position="139"/>
        <end position="149"/>
    </location>
</feature>
<feature type="domain" description="Homeobox" evidence="7">
    <location>
        <begin position="1"/>
        <end position="27"/>
    </location>
</feature>
<proteinExistence type="predicted"/>
<dbReference type="InterPro" id="IPR008422">
    <property type="entry name" value="KN_HD"/>
</dbReference>
<feature type="compositionally biased region" description="Polar residues" evidence="6">
    <location>
        <begin position="77"/>
        <end position="94"/>
    </location>
</feature>
<dbReference type="EMBL" id="OOIL02005153">
    <property type="protein sequence ID" value="VFQ94119.1"/>
    <property type="molecule type" value="Genomic_DNA"/>
</dbReference>
<evidence type="ECO:0000259" key="7">
    <source>
        <dbReference type="PROSITE" id="PS50071"/>
    </source>
</evidence>
<protein>
    <recommendedName>
        <fullName evidence="7">Homeobox domain-containing protein</fullName>
    </recommendedName>
</protein>
<comment type="subcellular location">
    <subcellularLocation>
        <location evidence="1 5">Nucleus</location>
    </subcellularLocation>
</comment>
<evidence type="ECO:0000313" key="8">
    <source>
        <dbReference type="EMBL" id="VFQ94119.1"/>
    </source>
</evidence>
<keyword evidence="9" id="KW-1185">Reference proteome</keyword>
<dbReference type="GO" id="GO:0006355">
    <property type="term" value="P:regulation of DNA-templated transcription"/>
    <property type="evidence" value="ECO:0007669"/>
    <property type="project" value="InterPro"/>
</dbReference>
<dbReference type="InterPro" id="IPR050224">
    <property type="entry name" value="TALE_homeobox"/>
</dbReference>
<evidence type="ECO:0000256" key="3">
    <source>
        <dbReference type="ARBA" id="ARBA00023155"/>
    </source>
</evidence>
<dbReference type="GO" id="GO:0003677">
    <property type="term" value="F:DNA binding"/>
    <property type="evidence" value="ECO:0007669"/>
    <property type="project" value="UniProtKB-UniRule"/>
</dbReference>
<gene>
    <name evidence="8" type="ORF">CCAM_LOCUS35895</name>
</gene>
<evidence type="ECO:0000256" key="6">
    <source>
        <dbReference type="SAM" id="MobiDB-lite"/>
    </source>
</evidence>
<dbReference type="PROSITE" id="PS50071">
    <property type="entry name" value="HOMEOBOX_2"/>
    <property type="match status" value="1"/>
</dbReference>
<dbReference type="SUPFAM" id="SSF46689">
    <property type="entry name" value="Homeodomain-like"/>
    <property type="match status" value="1"/>
</dbReference>
<accession>A0A484MZY7</accession>
<dbReference type="CDD" id="cd00086">
    <property type="entry name" value="homeodomain"/>
    <property type="match status" value="1"/>
</dbReference>
<dbReference type="AlphaFoldDB" id="A0A484MZY7"/>
<dbReference type="OrthoDB" id="10056939at2759"/>
<name>A0A484MZY7_9ASTE</name>
<dbReference type="Pfam" id="PF05920">
    <property type="entry name" value="Homeobox_KN"/>
    <property type="match status" value="1"/>
</dbReference>
<evidence type="ECO:0000256" key="1">
    <source>
        <dbReference type="ARBA" id="ARBA00004123"/>
    </source>
</evidence>
<keyword evidence="3 5" id="KW-0371">Homeobox</keyword>
<dbReference type="PANTHER" id="PTHR11850">
    <property type="entry name" value="HOMEOBOX PROTEIN TRANSCRIPTION FACTORS"/>
    <property type="match status" value="1"/>
</dbReference>
<dbReference type="InterPro" id="IPR009057">
    <property type="entry name" value="Homeodomain-like_sf"/>
</dbReference>
<dbReference type="Proteomes" id="UP000595140">
    <property type="component" value="Unassembled WGS sequence"/>
</dbReference>
<evidence type="ECO:0000256" key="2">
    <source>
        <dbReference type="ARBA" id="ARBA00023125"/>
    </source>
</evidence>
<dbReference type="GO" id="GO:0005634">
    <property type="term" value="C:nucleus"/>
    <property type="evidence" value="ECO:0007669"/>
    <property type="project" value="UniProtKB-SubCell"/>
</dbReference>
<feature type="region of interest" description="Disordered" evidence="6">
    <location>
        <begin position="35"/>
        <end position="169"/>
    </location>
</feature>
<sequence length="294" mass="31093">MLAKQTGLTRSQVSNWFINARVRLWKPMVEEMYTEEMKGQEKQQQQGGKEETNNNNNKGTKRNGGGGGGPTEKPMTDGNNSPTADNISSTSLQPPAQGGSGGGGFSFINTLNMENNNNNNNSGDDRMVMRNCGKKPRNDAQSSPRSSIVSVDMDDMKSPHSSGGGGGGGYSNRAAAAGNFPDLLAAAASTSGFGGFPIGDFGRPFSPENLAAPGFHGGHNNNNNGSVSLTLGLPPSENQQNYLSTHQDMELGRRMEMGRMGIESSNNNSGGYESIDFESAGKRFAAQLLPDFVA</sequence>